<evidence type="ECO:0000313" key="2">
    <source>
        <dbReference type="Proteomes" id="UP000247634"/>
    </source>
</evidence>
<accession>A0A2U9PBB9</accession>
<name>A0A2U9PBB9_STRAS</name>
<organism evidence="1 2">
    <name type="scientific">Streptomyces actuosus</name>
    <dbReference type="NCBI Taxonomy" id="1885"/>
    <lineage>
        <taxon>Bacteria</taxon>
        <taxon>Bacillati</taxon>
        <taxon>Actinomycetota</taxon>
        <taxon>Actinomycetes</taxon>
        <taxon>Kitasatosporales</taxon>
        <taxon>Streptomycetaceae</taxon>
        <taxon>Streptomyces</taxon>
    </lineage>
</organism>
<dbReference type="InterPro" id="IPR036390">
    <property type="entry name" value="WH_DNA-bd_sf"/>
</dbReference>
<dbReference type="AlphaFoldDB" id="A0A2U9PBB9"/>
<protein>
    <submittedName>
        <fullName evidence="1">MarR family transcriptional regulator</fullName>
    </submittedName>
</protein>
<dbReference type="Proteomes" id="UP000247634">
    <property type="component" value="Chromosome"/>
</dbReference>
<dbReference type="Gene3D" id="1.10.10.10">
    <property type="entry name" value="Winged helix-like DNA-binding domain superfamily/Winged helix DNA-binding domain"/>
    <property type="match status" value="1"/>
</dbReference>
<dbReference type="InterPro" id="IPR036388">
    <property type="entry name" value="WH-like_DNA-bd_sf"/>
</dbReference>
<sequence>MTTTAPLADARTLGLAHYAARAVLESVLSRYDLTFAQNTALRFAALADGPVTRDEIADGVTGSIRTGTAEAHRLVDELLAGGFLAADGPSRIRLTASGRAVYDAYSAEVQEISARIWAGLSPEDRAAAGRVLAHVTERAEAELAARA</sequence>
<dbReference type="OrthoDB" id="3873397at2"/>
<dbReference type="RefSeq" id="WP_110634150.1">
    <property type="nucleotide sequence ID" value="NZ_CP029788.1"/>
</dbReference>
<dbReference type="EMBL" id="CP029788">
    <property type="protein sequence ID" value="AWT46793.1"/>
    <property type="molecule type" value="Genomic_DNA"/>
</dbReference>
<keyword evidence="2" id="KW-1185">Reference proteome</keyword>
<reference evidence="1 2" key="1">
    <citation type="submission" date="2018-06" db="EMBL/GenBank/DDBJ databases">
        <title>The complete genome sequence of a nosiheptide producer Streptomyces actuosus ATCC 25421: deducing the ability of producing a new class III lantibiotics.</title>
        <authorList>
            <person name="Liu W."/>
            <person name="Sun F."/>
            <person name="Hu Y."/>
        </authorList>
    </citation>
    <scope>NUCLEOTIDE SEQUENCE [LARGE SCALE GENOMIC DNA]</scope>
    <source>
        <strain evidence="1 2">ATCC 25421</strain>
    </source>
</reference>
<dbReference type="SUPFAM" id="SSF46785">
    <property type="entry name" value="Winged helix' DNA-binding domain"/>
    <property type="match status" value="1"/>
</dbReference>
<proteinExistence type="predicted"/>
<dbReference type="KEGG" id="sact:DMT42_33940"/>
<evidence type="ECO:0000313" key="1">
    <source>
        <dbReference type="EMBL" id="AWT46793.1"/>
    </source>
</evidence>
<gene>
    <name evidence="1" type="ORF">DMT42_33940</name>
</gene>